<accession>A0A086CGJ3</accession>
<evidence type="ECO:0000313" key="3">
    <source>
        <dbReference type="Proteomes" id="UP000028922"/>
    </source>
</evidence>
<keyword evidence="1" id="KW-0812">Transmembrane</keyword>
<dbReference type="CDD" id="cd10441">
    <property type="entry name" value="GIY-YIG_COG1833"/>
    <property type="match status" value="1"/>
</dbReference>
<reference evidence="2 3" key="1">
    <citation type="submission" date="2014-08" db="EMBL/GenBank/DDBJ databases">
        <title>Comparative genomics reveals surprising divergence of two closely related strains of uncultivated UCYN-A cyanobacteria.</title>
        <authorList>
            <person name="Bombar D."/>
            <person name="Heller P."/>
            <person name="Sanchez-Baracaldo P."/>
            <person name="Carter B.J."/>
            <person name="Zert J.P."/>
        </authorList>
    </citation>
    <scope>NUCLEOTIDE SEQUENCE [LARGE SCALE GENOMIC DNA]</scope>
</reference>
<dbReference type="EMBL" id="JPSP01000009">
    <property type="protein sequence ID" value="KFF41307.1"/>
    <property type="molecule type" value="Genomic_DNA"/>
</dbReference>
<dbReference type="PANTHER" id="PTHR37460">
    <property type="entry name" value="ENDONUCLEASE III"/>
    <property type="match status" value="1"/>
</dbReference>
<dbReference type="AlphaFoldDB" id="A0A086CGJ3"/>
<dbReference type="eggNOG" id="COG1833">
    <property type="taxonomic scope" value="Bacteria"/>
</dbReference>
<keyword evidence="1" id="KW-0472">Membrane</keyword>
<protein>
    <recommendedName>
        <fullName evidence="4">GIY-YIG domain-containing protein</fullName>
    </recommendedName>
</protein>
<gene>
    <name evidence="2" type="ORF">ucyna2_00830</name>
</gene>
<proteinExistence type="predicted"/>
<sequence length="158" mass="18588">MSYRLLPNNEKGTYCLLLFCFNSTSASIGNLGLYPINLGYYIYVGSAFGAGGLNSRIQRHIKIYKNKHWHLDYLRQYLIPLEVWYSTSKIRQEHEWARFLLNNNLFKVPVKKFGASDCSCISHLFYSDIKPEFEILNEKIIRKSLDYKNFNKVELNML</sequence>
<name>A0A086CGJ3_9CHRO</name>
<feature type="transmembrane region" description="Helical" evidence="1">
    <location>
        <begin position="12"/>
        <end position="34"/>
    </location>
</feature>
<evidence type="ECO:0000256" key="1">
    <source>
        <dbReference type="SAM" id="Phobius"/>
    </source>
</evidence>
<keyword evidence="1" id="KW-1133">Transmembrane helix</keyword>
<dbReference type="PANTHER" id="PTHR37460:SF1">
    <property type="entry name" value="ENDONUCLEASE III"/>
    <property type="match status" value="1"/>
</dbReference>
<evidence type="ECO:0000313" key="2">
    <source>
        <dbReference type="EMBL" id="KFF41307.1"/>
    </source>
</evidence>
<dbReference type="Pfam" id="PF01986">
    <property type="entry name" value="DUF123"/>
    <property type="match status" value="1"/>
</dbReference>
<comment type="caution">
    <text evidence="2">The sequence shown here is derived from an EMBL/GenBank/DDBJ whole genome shotgun (WGS) entry which is preliminary data.</text>
</comment>
<organism evidence="2 3">
    <name type="scientific">Candidatus Atelocyanobacterium thalassa isolate SIO64986</name>
    <dbReference type="NCBI Taxonomy" id="1527444"/>
    <lineage>
        <taxon>Bacteria</taxon>
        <taxon>Bacillati</taxon>
        <taxon>Cyanobacteriota</taxon>
        <taxon>Cyanophyceae</taxon>
        <taxon>Oscillatoriophycideae</taxon>
        <taxon>Chroococcales</taxon>
        <taxon>Aphanothecaceae</taxon>
        <taxon>Candidatus Atelocyanobacterium</taxon>
        <taxon>Candidatus Atelocyanobacterium thalassae</taxon>
    </lineage>
</organism>
<feature type="transmembrane region" description="Helical" evidence="1">
    <location>
        <begin position="40"/>
        <end position="57"/>
    </location>
</feature>
<evidence type="ECO:0008006" key="4">
    <source>
        <dbReference type="Google" id="ProtNLM"/>
    </source>
</evidence>
<dbReference type="Proteomes" id="UP000028922">
    <property type="component" value="Unassembled WGS sequence"/>
</dbReference>
<dbReference type="InterPro" id="IPR002837">
    <property type="entry name" value="DUF123"/>
</dbReference>